<dbReference type="InterPro" id="IPR043128">
    <property type="entry name" value="Rev_trsase/Diguanyl_cyclase"/>
</dbReference>
<comment type="caution">
    <text evidence="7">The sequence shown here is derived from an EMBL/GenBank/DDBJ whole genome shotgun (WGS) entry which is preliminary data.</text>
</comment>
<dbReference type="Gene3D" id="3.30.70.270">
    <property type="match status" value="1"/>
</dbReference>
<dbReference type="InterPro" id="IPR000160">
    <property type="entry name" value="GGDEF_dom"/>
</dbReference>
<dbReference type="SUPFAM" id="SSF55073">
    <property type="entry name" value="Nucleotide cyclase"/>
    <property type="match status" value="1"/>
</dbReference>
<keyword evidence="2" id="KW-0812">Transmembrane</keyword>
<dbReference type="Gene3D" id="3.20.20.450">
    <property type="entry name" value="EAL domain"/>
    <property type="match status" value="1"/>
</dbReference>
<evidence type="ECO:0000259" key="5">
    <source>
        <dbReference type="PROSITE" id="PS50883"/>
    </source>
</evidence>
<dbReference type="InterPro" id="IPR035919">
    <property type="entry name" value="EAL_sf"/>
</dbReference>
<dbReference type="InterPro" id="IPR001610">
    <property type="entry name" value="PAC"/>
</dbReference>
<dbReference type="SMART" id="SM00052">
    <property type="entry name" value="EAL"/>
    <property type="match status" value="1"/>
</dbReference>
<gene>
    <name evidence="7" type="ORF">EV657_10358</name>
</gene>
<feature type="region of interest" description="Disordered" evidence="1">
    <location>
        <begin position="1"/>
        <end position="26"/>
    </location>
</feature>
<feature type="domain" description="PAS" evidence="3">
    <location>
        <begin position="355"/>
        <end position="426"/>
    </location>
</feature>
<dbReference type="InterPro" id="IPR035965">
    <property type="entry name" value="PAS-like_dom_sf"/>
</dbReference>
<feature type="transmembrane region" description="Helical" evidence="2">
    <location>
        <begin position="312"/>
        <end position="331"/>
    </location>
</feature>
<dbReference type="SUPFAM" id="SSF141868">
    <property type="entry name" value="EAL domain-like"/>
    <property type="match status" value="1"/>
</dbReference>
<sequence length="922" mass="99990">MDFRGDVKLVQNPLPQDRPRNKRRTANAVPLLFPRPRARSAPRRRVGTVTGSLSAVLAGVNVGRRFVLLTAAGYLTALAAIAAALWLVAVPALHKLHLAALETQAQTRAGSVQDTLSLVLADALSLAHAPQTGAYLSSDAAARTTRMRRALERLSDGVTAQVLLFDRNGTVRLRTPGVMVRPVFGLAETRQGLSQLSVGRIGGEPLISYRPGHGGNSADSAFLMSIPVFAGGQPRGMLVIEKHLDLSRVLTGDAVSAKTRLATAFQVAMYADWTGHRDDLIAAPVAGTDFFVVIERNTRLTGRLAREMGREVVLFTGLALLVPFVAMGFAGRRFIVAPHRALEQSRRDLAASRDELTELAQIARMSSDSIVVSDAQRRIVWTNPAFLALTGYTAREVLGRDADTLLQGPGTDPAAGRRLREAIARKEPVRAEILNYRRDGTPFWAHLSITPIFDADGRVIRFAAISTDITRRKTYEGELERARHELEHQALHDSLTGLPNRRALERLFAGIDPEGDPRSVVRIDLDHFKNVNDTHGHAAGDHVLIRVAEILREGTDPGDVPARIGGDEFVIVLGPGRDTDDAIRLADRLRNEIGRDIPYQNKTCRIGASFGICGTGDGLVDIGALLVSADAALYASKDGGRSAITLYTPDLHRDVQEKRRLAVEIERAVLNEEFLPYFQPQFDAVSGALVGVETLARWHHPVRGILPPAAFLGLAAQMSMMPEIDRIIYRKGLQEVAAMNRAGFDIPKVSFNAGVAQLRETDLPGIAAAIDIGPTRIAIEILESVLVEEQTDEFGFHVDLLRDHGFGIEIDDFGSGHASVVGLMQLAPDVMKIDQRLIVPVTRTERARQLVRSIVDIGHTFGIGVTAEGVETAAHAEILAALGCHTLQGFHFARPLAPKDLCARLSEGEMGRGRDPGASSVA</sequence>
<feature type="transmembrane region" description="Helical" evidence="2">
    <location>
        <begin position="66"/>
        <end position="88"/>
    </location>
</feature>
<dbReference type="CDD" id="cd00130">
    <property type="entry name" value="PAS"/>
    <property type="match status" value="1"/>
</dbReference>
<proteinExistence type="predicted"/>
<evidence type="ECO:0000313" key="7">
    <source>
        <dbReference type="EMBL" id="TDX32489.1"/>
    </source>
</evidence>
<dbReference type="SMART" id="SM00267">
    <property type="entry name" value="GGDEF"/>
    <property type="match status" value="1"/>
</dbReference>
<protein>
    <submittedName>
        <fullName evidence="7">PAS domain S-box-containing protein/diguanylate cyclase (GGDEF)-like protein</fullName>
    </submittedName>
</protein>
<dbReference type="InterPro" id="IPR001633">
    <property type="entry name" value="EAL_dom"/>
</dbReference>
<dbReference type="PROSITE" id="PS50887">
    <property type="entry name" value="GGDEF"/>
    <property type="match status" value="1"/>
</dbReference>
<accession>A0A4R8G2U4</accession>
<dbReference type="Gene3D" id="3.30.450.20">
    <property type="entry name" value="PAS domain"/>
    <property type="match status" value="1"/>
</dbReference>
<dbReference type="PROSITE" id="PS50112">
    <property type="entry name" value="PAS"/>
    <property type="match status" value="1"/>
</dbReference>
<reference evidence="7 8" key="1">
    <citation type="submission" date="2019-03" db="EMBL/GenBank/DDBJ databases">
        <title>Genomic Encyclopedia of Type Strains, Phase IV (KMG-IV): sequencing the most valuable type-strain genomes for metagenomic binning, comparative biology and taxonomic classification.</title>
        <authorList>
            <person name="Goeker M."/>
        </authorList>
    </citation>
    <scope>NUCLEOTIDE SEQUENCE [LARGE SCALE GENOMIC DNA]</scope>
    <source>
        <strain evidence="7 8">JA181</strain>
    </source>
</reference>
<dbReference type="SMART" id="SM00086">
    <property type="entry name" value="PAC"/>
    <property type="match status" value="1"/>
</dbReference>
<dbReference type="PANTHER" id="PTHR44757">
    <property type="entry name" value="DIGUANYLATE CYCLASE DGCP"/>
    <property type="match status" value="1"/>
</dbReference>
<evidence type="ECO:0000313" key="8">
    <source>
        <dbReference type="Proteomes" id="UP000295484"/>
    </source>
</evidence>
<evidence type="ECO:0000259" key="3">
    <source>
        <dbReference type="PROSITE" id="PS50112"/>
    </source>
</evidence>
<dbReference type="InterPro" id="IPR000700">
    <property type="entry name" value="PAS-assoc_C"/>
</dbReference>
<dbReference type="NCBIfam" id="TIGR00254">
    <property type="entry name" value="GGDEF"/>
    <property type="match status" value="1"/>
</dbReference>
<keyword evidence="2" id="KW-1133">Transmembrane helix</keyword>
<feature type="domain" description="GGDEF" evidence="6">
    <location>
        <begin position="516"/>
        <end position="649"/>
    </location>
</feature>
<dbReference type="InterPro" id="IPR029787">
    <property type="entry name" value="Nucleotide_cyclase"/>
</dbReference>
<evidence type="ECO:0000256" key="2">
    <source>
        <dbReference type="SAM" id="Phobius"/>
    </source>
</evidence>
<dbReference type="InterPro" id="IPR052155">
    <property type="entry name" value="Biofilm_reg_signaling"/>
</dbReference>
<organism evidence="7 8">
    <name type="scientific">Rhodovulum visakhapatnamense</name>
    <dbReference type="NCBI Taxonomy" id="364297"/>
    <lineage>
        <taxon>Bacteria</taxon>
        <taxon>Pseudomonadati</taxon>
        <taxon>Pseudomonadota</taxon>
        <taxon>Alphaproteobacteria</taxon>
        <taxon>Rhodobacterales</taxon>
        <taxon>Paracoccaceae</taxon>
        <taxon>Rhodovulum</taxon>
    </lineage>
</organism>
<feature type="domain" description="PAC" evidence="4">
    <location>
        <begin position="427"/>
        <end position="481"/>
    </location>
</feature>
<dbReference type="PROSITE" id="PS50113">
    <property type="entry name" value="PAC"/>
    <property type="match status" value="1"/>
</dbReference>
<dbReference type="AlphaFoldDB" id="A0A4R8G2U4"/>
<keyword evidence="2" id="KW-0472">Membrane</keyword>
<dbReference type="NCBIfam" id="TIGR00229">
    <property type="entry name" value="sensory_box"/>
    <property type="match status" value="1"/>
</dbReference>
<dbReference type="SMART" id="SM00091">
    <property type="entry name" value="PAS"/>
    <property type="match status" value="1"/>
</dbReference>
<dbReference type="PROSITE" id="PS50883">
    <property type="entry name" value="EAL"/>
    <property type="match status" value="1"/>
</dbReference>
<dbReference type="Proteomes" id="UP000295484">
    <property type="component" value="Unassembled WGS sequence"/>
</dbReference>
<dbReference type="PANTHER" id="PTHR44757:SF2">
    <property type="entry name" value="BIOFILM ARCHITECTURE MAINTENANCE PROTEIN MBAA"/>
    <property type="match status" value="1"/>
</dbReference>
<dbReference type="CDD" id="cd01948">
    <property type="entry name" value="EAL"/>
    <property type="match status" value="1"/>
</dbReference>
<dbReference type="InterPro" id="IPR000014">
    <property type="entry name" value="PAS"/>
</dbReference>
<evidence type="ECO:0000259" key="4">
    <source>
        <dbReference type="PROSITE" id="PS50113"/>
    </source>
</evidence>
<name>A0A4R8G2U4_9RHOB</name>
<dbReference type="CDD" id="cd01949">
    <property type="entry name" value="GGDEF"/>
    <property type="match status" value="1"/>
</dbReference>
<dbReference type="Pfam" id="PF13426">
    <property type="entry name" value="PAS_9"/>
    <property type="match status" value="1"/>
</dbReference>
<evidence type="ECO:0000259" key="6">
    <source>
        <dbReference type="PROSITE" id="PS50887"/>
    </source>
</evidence>
<feature type="domain" description="EAL" evidence="5">
    <location>
        <begin position="658"/>
        <end position="909"/>
    </location>
</feature>
<dbReference type="Pfam" id="PF00990">
    <property type="entry name" value="GGDEF"/>
    <property type="match status" value="1"/>
</dbReference>
<dbReference type="SUPFAM" id="SSF55785">
    <property type="entry name" value="PYP-like sensor domain (PAS domain)"/>
    <property type="match status" value="1"/>
</dbReference>
<dbReference type="Pfam" id="PF00563">
    <property type="entry name" value="EAL"/>
    <property type="match status" value="1"/>
</dbReference>
<dbReference type="EMBL" id="SOEB01000003">
    <property type="protein sequence ID" value="TDX32489.1"/>
    <property type="molecule type" value="Genomic_DNA"/>
</dbReference>
<evidence type="ECO:0000256" key="1">
    <source>
        <dbReference type="SAM" id="MobiDB-lite"/>
    </source>
</evidence>